<proteinExistence type="predicted"/>
<dbReference type="GeneID" id="139354878"/>
<dbReference type="GO" id="GO:0016301">
    <property type="term" value="F:kinase activity"/>
    <property type="evidence" value="ECO:0007669"/>
    <property type="project" value="UniProtKB-KW"/>
</dbReference>
<keyword evidence="2" id="KW-0418">Kinase</keyword>
<dbReference type="Proteomes" id="UP001652628">
    <property type="component" value="Unplaced"/>
</dbReference>
<accession>A0ABM4TZ08</accession>
<organism evidence="1 2">
    <name type="scientific">Drosophila suzukii</name>
    <name type="common">Spotted-wing drosophila fruit fly</name>
    <dbReference type="NCBI Taxonomy" id="28584"/>
    <lineage>
        <taxon>Eukaryota</taxon>
        <taxon>Metazoa</taxon>
        <taxon>Ecdysozoa</taxon>
        <taxon>Arthropoda</taxon>
        <taxon>Hexapoda</taxon>
        <taxon>Insecta</taxon>
        <taxon>Pterygota</taxon>
        <taxon>Neoptera</taxon>
        <taxon>Endopterygota</taxon>
        <taxon>Diptera</taxon>
        <taxon>Brachycera</taxon>
        <taxon>Muscomorpha</taxon>
        <taxon>Ephydroidea</taxon>
        <taxon>Drosophilidae</taxon>
        <taxon>Drosophila</taxon>
        <taxon>Sophophora</taxon>
    </lineage>
</organism>
<keyword evidence="2" id="KW-0808">Transferase</keyword>
<reference evidence="2" key="1">
    <citation type="submission" date="2025-08" db="UniProtKB">
        <authorList>
            <consortium name="RefSeq"/>
        </authorList>
    </citation>
    <scope>IDENTIFICATION</scope>
</reference>
<name>A0ABM4TZ08_DROSZ</name>
<gene>
    <name evidence="2" type="primary">Haspin</name>
</gene>
<dbReference type="RefSeq" id="XP_070855217.1">
    <property type="nucleotide sequence ID" value="XM_070999116.1"/>
</dbReference>
<keyword evidence="1" id="KW-1185">Reference proteome</keyword>
<evidence type="ECO:0000313" key="1">
    <source>
        <dbReference type="Proteomes" id="UP001652628"/>
    </source>
</evidence>
<protein>
    <submittedName>
        <fullName evidence="2">Serine/threonine-protein kinase haspin homolog isoform X12</fullName>
    </submittedName>
</protein>
<evidence type="ECO:0000313" key="2">
    <source>
        <dbReference type="RefSeq" id="XP_070855217.1"/>
    </source>
</evidence>
<sequence length="111" mass="12561">MDKSSGDEIWEDSFDKLLDPRPQQSNLNIIKKNVRLSYNIDTSVENSSHSIKGKDLFNCGLSPINRLQLDGFEDTTEKCNADKDAEPNTKKRGINSKRKIPTTFCKALETI</sequence>